<feature type="compositionally biased region" description="Low complexity" evidence="1">
    <location>
        <begin position="369"/>
        <end position="379"/>
    </location>
</feature>
<feature type="region of interest" description="Disordered" evidence="1">
    <location>
        <begin position="340"/>
        <end position="383"/>
    </location>
</feature>
<dbReference type="Proteomes" id="UP000265515">
    <property type="component" value="Unassembled WGS sequence"/>
</dbReference>
<organism evidence="2 3">
    <name type="scientific">Chara braunii</name>
    <name type="common">Braun's stonewort</name>
    <dbReference type="NCBI Taxonomy" id="69332"/>
    <lineage>
        <taxon>Eukaryota</taxon>
        <taxon>Viridiplantae</taxon>
        <taxon>Streptophyta</taxon>
        <taxon>Charophyceae</taxon>
        <taxon>Charales</taxon>
        <taxon>Characeae</taxon>
        <taxon>Chara</taxon>
    </lineage>
</organism>
<feature type="region of interest" description="Disordered" evidence="1">
    <location>
        <begin position="432"/>
        <end position="477"/>
    </location>
</feature>
<feature type="compositionally biased region" description="Basic residues" evidence="1">
    <location>
        <begin position="432"/>
        <end position="442"/>
    </location>
</feature>
<dbReference type="AlphaFoldDB" id="A0A388JLC3"/>
<name>A0A388JLC3_CHABU</name>
<comment type="caution">
    <text evidence="2">The sequence shown here is derived from an EMBL/GenBank/DDBJ whole genome shotgun (WGS) entry which is preliminary data.</text>
</comment>
<feature type="region of interest" description="Disordered" evidence="1">
    <location>
        <begin position="541"/>
        <end position="563"/>
    </location>
</feature>
<dbReference type="Gramene" id="GBG58610">
    <property type="protein sequence ID" value="GBG58610"/>
    <property type="gene ID" value="CBR_g10"/>
</dbReference>
<feature type="compositionally biased region" description="Basic and acidic residues" evidence="1">
    <location>
        <begin position="145"/>
        <end position="154"/>
    </location>
</feature>
<dbReference type="EMBL" id="BFEA01000001">
    <property type="protein sequence ID" value="GBG58610.1"/>
    <property type="molecule type" value="Genomic_DNA"/>
</dbReference>
<gene>
    <name evidence="2" type="ORF">CBR_g10</name>
</gene>
<evidence type="ECO:0000256" key="1">
    <source>
        <dbReference type="SAM" id="MobiDB-lite"/>
    </source>
</evidence>
<reference evidence="2 3" key="1">
    <citation type="journal article" date="2018" name="Cell">
        <title>The Chara Genome: Secondary Complexity and Implications for Plant Terrestrialization.</title>
        <authorList>
            <person name="Nishiyama T."/>
            <person name="Sakayama H."/>
            <person name="Vries J.D."/>
            <person name="Buschmann H."/>
            <person name="Saint-Marcoux D."/>
            <person name="Ullrich K.K."/>
            <person name="Haas F.B."/>
            <person name="Vanderstraeten L."/>
            <person name="Becker D."/>
            <person name="Lang D."/>
            <person name="Vosolsobe S."/>
            <person name="Rombauts S."/>
            <person name="Wilhelmsson P.K.I."/>
            <person name="Janitza P."/>
            <person name="Kern R."/>
            <person name="Heyl A."/>
            <person name="Rumpler F."/>
            <person name="Villalobos L.I.A.C."/>
            <person name="Clay J.M."/>
            <person name="Skokan R."/>
            <person name="Toyoda A."/>
            <person name="Suzuki Y."/>
            <person name="Kagoshima H."/>
            <person name="Schijlen E."/>
            <person name="Tajeshwar N."/>
            <person name="Catarino B."/>
            <person name="Hetherington A.J."/>
            <person name="Saltykova A."/>
            <person name="Bonnot C."/>
            <person name="Breuninger H."/>
            <person name="Symeonidi A."/>
            <person name="Radhakrishnan G.V."/>
            <person name="Van Nieuwerburgh F."/>
            <person name="Deforce D."/>
            <person name="Chang C."/>
            <person name="Karol K.G."/>
            <person name="Hedrich R."/>
            <person name="Ulvskov P."/>
            <person name="Glockner G."/>
            <person name="Delwiche C.F."/>
            <person name="Petrasek J."/>
            <person name="Van de Peer Y."/>
            <person name="Friml J."/>
            <person name="Beilby M."/>
            <person name="Dolan L."/>
            <person name="Kohara Y."/>
            <person name="Sugano S."/>
            <person name="Fujiyama A."/>
            <person name="Delaux P.-M."/>
            <person name="Quint M."/>
            <person name="TheiBen G."/>
            <person name="Hagemann M."/>
            <person name="Harholt J."/>
            <person name="Dunand C."/>
            <person name="Zachgo S."/>
            <person name="Langdale J."/>
            <person name="Maumus F."/>
            <person name="Straeten D.V.D."/>
            <person name="Gould S.B."/>
            <person name="Rensing S.A."/>
        </authorList>
    </citation>
    <scope>NUCLEOTIDE SEQUENCE [LARGE SCALE GENOMIC DNA]</scope>
    <source>
        <strain evidence="2 3">S276</strain>
    </source>
</reference>
<protein>
    <submittedName>
        <fullName evidence="2">Uncharacterized protein</fullName>
    </submittedName>
</protein>
<evidence type="ECO:0000313" key="3">
    <source>
        <dbReference type="Proteomes" id="UP000265515"/>
    </source>
</evidence>
<sequence>MAALAQAAMPDPAPKLLGVAPPSWGLPAAAPTKVMKMAATIARYRVEPPGMASGKFATTGNGGILSAPTRGAAISNAIVPYQAPQNRGYAGGNGQSNGGYGNGGGFNSNYNGGQRYSRNWNGGYRERDNDDRFNKIYGLLAEQADEREQRKRETAQLASLEQEKKRLQEEAPKRVEEKKERELQEARLGQIVRSSMKVVCESALGRKVDLPGEEETEVGKLRRELEDLKSRCGTTASSSTSSLSLDTLRKEKEALLEAHNQSTEESRLRREIDELKMKINGPPADKGSDEGLALKLQVAELNGFRKALEEKNSELPALKAENQHLRAEFKDLRDEIVSIRQDGKRSSSGVVETSPPEAPLRGKPCAETQPQAQPQSQSQLLVGTSAMYTPKDLSALQKEYKDALAAKEMALREAEACKERMAQMGASKYRLSTRKMAVRRSTPRNLKTSMNAVHVDSDEDKEDEQPKASGEDQPVTDVARELEEAMMNRFRDKRQKELRTGKKADLEKCCQDEGISYIELDQAKMDVAEIRARQDYDDWLRTRKGNGEEEDNNQGYATSAEEI</sequence>
<feature type="region of interest" description="Disordered" evidence="1">
    <location>
        <begin position="145"/>
        <end position="181"/>
    </location>
</feature>
<feature type="compositionally biased region" description="Basic and acidic residues" evidence="1">
    <location>
        <begin position="161"/>
        <end position="181"/>
    </location>
</feature>
<evidence type="ECO:0000313" key="2">
    <source>
        <dbReference type="EMBL" id="GBG58610.1"/>
    </source>
</evidence>
<accession>A0A388JLC3</accession>
<keyword evidence="3" id="KW-1185">Reference proteome</keyword>
<proteinExistence type="predicted"/>